<feature type="signal peptide" evidence="2">
    <location>
        <begin position="1"/>
        <end position="20"/>
    </location>
</feature>
<comment type="caution">
    <text evidence="3">The sequence shown here is derived from an EMBL/GenBank/DDBJ whole genome shotgun (WGS) entry which is preliminary data.</text>
</comment>
<dbReference type="RefSeq" id="XP_043167719.1">
    <property type="nucleotide sequence ID" value="XM_043311784.1"/>
</dbReference>
<feature type="compositionally biased region" description="Acidic residues" evidence="1">
    <location>
        <begin position="160"/>
        <end position="176"/>
    </location>
</feature>
<evidence type="ECO:0000256" key="2">
    <source>
        <dbReference type="SAM" id="SignalP"/>
    </source>
</evidence>
<keyword evidence="2" id="KW-0732">Signal</keyword>
<dbReference type="OrthoDB" id="3694138at2759"/>
<keyword evidence="4" id="KW-1185">Reference proteome</keyword>
<dbReference type="EMBL" id="CAJRGZ010000017">
    <property type="protein sequence ID" value="CAG5156376.1"/>
    <property type="molecule type" value="Genomic_DNA"/>
</dbReference>
<proteinExistence type="predicted"/>
<gene>
    <name evidence="3" type="ORF">ALTATR162_LOCUS4174</name>
</gene>
<reference evidence="3" key="1">
    <citation type="submission" date="2021-05" db="EMBL/GenBank/DDBJ databases">
        <authorList>
            <person name="Stam R."/>
        </authorList>
    </citation>
    <scope>NUCLEOTIDE SEQUENCE</scope>
    <source>
        <strain evidence="3">CS162</strain>
    </source>
</reference>
<dbReference type="Proteomes" id="UP000676310">
    <property type="component" value="Unassembled WGS sequence"/>
</dbReference>
<protein>
    <submittedName>
        <fullName evidence="3">Uncharacterized protein</fullName>
    </submittedName>
</protein>
<feature type="region of interest" description="Disordered" evidence="1">
    <location>
        <begin position="125"/>
        <end position="176"/>
    </location>
</feature>
<dbReference type="AlphaFoldDB" id="A0A8J2HY54"/>
<evidence type="ECO:0000256" key="1">
    <source>
        <dbReference type="SAM" id="MobiDB-lite"/>
    </source>
</evidence>
<sequence>MLACILWFAILALALPQAQVETVTQSLPTPTPPKKTPGLRPGYIVRPFPKSMPPAWGSWLQHLSSILIPGLTPTPMPMPTTSVVGEPPASMLIITVTPGGGVTTVTSLITSVVIASPPPSTVTKWVPPSNVAKREEQLPEEEGEDAPFTPTITHLPEAAPESEQEKEDDYDMVGVR</sequence>
<evidence type="ECO:0000313" key="3">
    <source>
        <dbReference type="EMBL" id="CAG5156376.1"/>
    </source>
</evidence>
<name>A0A8J2HY54_9PLEO</name>
<accession>A0A8J2HY54</accession>
<organism evidence="3 4">
    <name type="scientific">Alternaria atra</name>
    <dbReference type="NCBI Taxonomy" id="119953"/>
    <lineage>
        <taxon>Eukaryota</taxon>
        <taxon>Fungi</taxon>
        <taxon>Dikarya</taxon>
        <taxon>Ascomycota</taxon>
        <taxon>Pezizomycotina</taxon>
        <taxon>Dothideomycetes</taxon>
        <taxon>Pleosporomycetidae</taxon>
        <taxon>Pleosporales</taxon>
        <taxon>Pleosporineae</taxon>
        <taxon>Pleosporaceae</taxon>
        <taxon>Alternaria</taxon>
        <taxon>Alternaria sect. Ulocladioides</taxon>
    </lineage>
</organism>
<feature type="chain" id="PRO_5035179499" evidence="2">
    <location>
        <begin position="21"/>
        <end position="176"/>
    </location>
</feature>
<dbReference type="GeneID" id="67015812"/>
<evidence type="ECO:0000313" key="4">
    <source>
        <dbReference type="Proteomes" id="UP000676310"/>
    </source>
</evidence>